<proteinExistence type="inferred from homology"/>
<organism evidence="3 4">
    <name type="scientific">Saliterribacillus persicus</name>
    <dbReference type="NCBI Taxonomy" id="930114"/>
    <lineage>
        <taxon>Bacteria</taxon>
        <taxon>Bacillati</taxon>
        <taxon>Bacillota</taxon>
        <taxon>Bacilli</taxon>
        <taxon>Bacillales</taxon>
        <taxon>Bacillaceae</taxon>
        <taxon>Saliterribacillus</taxon>
    </lineage>
</organism>
<sequence>MDLGLNGKSVIVTAASKGLGKATALAFAKEGAHVLLASRTQKSIEASAEEIKRITGNNHVRGIVCDVKKVNDIKNLVQTAIEWNGTVDVCINNTGGPPAGDFEKFDDGDWQDAFESILLSVIRLVREVTPYMKKQQFGRIVTITSSSVKQSLDHLLLSNTFRPAIVGLSKTLAQEFAADNIFINTVGPGTIKTDRIIQLNEKRSAETGESVDDIFSNIANTIPAGRLGEPADFARPIVFLASEANSYVTGQTLLVDGGAVKAL</sequence>
<evidence type="ECO:0000313" key="3">
    <source>
        <dbReference type="EMBL" id="RCW74743.1"/>
    </source>
</evidence>
<dbReference type="Proteomes" id="UP000252585">
    <property type="component" value="Unassembled WGS sequence"/>
</dbReference>
<dbReference type="GO" id="GO:0016491">
    <property type="term" value="F:oxidoreductase activity"/>
    <property type="evidence" value="ECO:0007669"/>
    <property type="project" value="UniProtKB-KW"/>
</dbReference>
<comment type="caution">
    <text evidence="3">The sequence shown here is derived from an EMBL/GenBank/DDBJ whole genome shotgun (WGS) entry which is preliminary data.</text>
</comment>
<accession>A0A368Y386</accession>
<dbReference type="Pfam" id="PF13561">
    <property type="entry name" value="adh_short_C2"/>
    <property type="match status" value="1"/>
</dbReference>
<dbReference type="InterPro" id="IPR002347">
    <property type="entry name" value="SDR_fam"/>
</dbReference>
<evidence type="ECO:0000313" key="4">
    <source>
        <dbReference type="Proteomes" id="UP000252585"/>
    </source>
</evidence>
<dbReference type="GO" id="GO:0008206">
    <property type="term" value="P:bile acid metabolic process"/>
    <property type="evidence" value="ECO:0007669"/>
    <property type="project" value="UniProtKB-ARBA"/>
</dbReference>
<dbReference type="InterPro" id="IPR036291">
    <property type="entry name" value="NAD(P)-bd_dom_sf"/>
</dbReference>
<name>A0A368Y386_9BACI</name>
<reference evidence="3 4" key="1">
    <citation type="submission" date="2018-07" db="EMBL/GenBank/DDBJ databases">
        <title>Genomic Encyclopedia of Type Strains, Phase IV (KMG-IV): sequencing the most valuable type-strain genomes for metagenomic binning, comparative biology and taxonomic classification.</title>
        <authorList>
            <person name="Goeker M."/>
        </authorList>
    </citation>
    <scope>NUCLEOTIDE SEQUENCE [LARGE SCALE GENOMIC DNA]</scope>
    <source>
        <strain evidence="3 4">DSM 27696</strain>
    </source>
</reference>
<dbReference type="Gene3D" id="3.40.50.720">
    <property type="entry name" value="NAD(P)-binding Rossmann-like Domain"/>
    <property type="match status" value="1"/>
</dbReference>
<protein>
    <submittedName>
        <fullName evidence="3">3-oxoacyl-[acyl-carrier protein] reductase</fullName>
    </submittedName>
</protein>
<evidence type="ECO:0000256" key="2">
    <source>
        <dbReference type="ARBA" id="ARBA00023002"/>
    </source>
</evidence>
<dbReference type="FunFam" id="3.40.50.720:FF:000084">
    <property type="entry name" value="Short-chain dehydrogenase reductase"/>
    <property type="match status" value="1"/>
</dbReference>
<dbReference type="PANTHER" id="PTHR42879">
    <property type="entry name" value="3-OXOACYL-(ACYL-CARRIER-PROTEIN) REDUCTASE"/>
    <property type="match status" value="1"/>
</dbReference>
<evidence type="ECO:0000256" key="1">
    <source>
        <dbReference type="ARBA" id="ARBA00006484"/>
    </source>
</evidence>
<gene>
    <name evidence="3" type="ORF">DFR57_10339</name>
</gene>
<dbReference type="EMBL" id="QPJJ01000003">
    <property type="protein sequence ID" value="RCW74743.1"/>
    <property type="molecule type" value="Genomic_DNA"/>
</dbReference>
<comment type="similarity">
    <text evidence="1">Belongs to the short-chain dehydrogenases/reductases (SDR) family.</text>
</comment>
<dbReference type="SUPFAM" id="SSF51735">
    <property type="entry name" value="NAD(P)-binding Rossmann-fold domains"/>
    <property type="match status" value="1"/>
</dbReference>
<keyword evidence="4" id="KW-1185">Reference proteome</keyword>
<dbReference type="PANTHER" id="PTHR42879:SF6">
    <property type="entry name" value="NADPH-DEPENDENT REDUCTASE BACG"/>
    <property type="match status" value="1"/>
</dbReference>
<dbReference type="RefSeq" id="WP_114351864.1">
    <property type="nucleotide sequence ID" value="NZ_QPJJ01000003.1"/>
</dbReference>
<dbReference type="AlphaFoldDB" id="A0A368Y386"/>
<dbReference type="PRINTS" id="PR00081">
    <property type="entry name" value="GDHRDH"/>
</dbReference>
<dbReference type="InterPro" id="IPR050259">
    <property type="entry name" value="SDR"/>
</dbReference>
<dbReference type="CDD" id="cd05344">
    <property type="entry name" value="BKR_like_SDR_like"/>
    <property type="match status" value="1"/>
</dbReference>
<keyword evidence="2" id="KW-0560">Oxidoreductase</keyword>
<dbReference type="OrthoDB" id="9803333at2"/>